<keyword evidence="12" id="KW-0511">Multifunctional enzyme</keyword>
<keyword evidence="8 15" id="KW-0547">Nucleotide-binding</keyword>
<evidence type="ECO:0000313" key="17">
    <source>
        <dbReference type="EMBL" id="SHK44932.1"/>
    </source>
</evidence>
<keyword evidence="6 15" id="KW-0808">Transferase</keyword>
<dbReference type="UniPathway" id="UPA00277">
    <property type="reaction ID" value="UER00407"/>
</dbReference>
<evidence type="ECO:0000259" key="16">
    <source>
        <dbReference type="SMART" id="SM00904"/>
    </source>
</evidence>
<dbReference type="Proteomes" id="UP000185812">
    <property type="component" value="Unassembled WGS sequence"/>
</dbReference>
<dbReference type="PANTHER" id="PTHR22749:SF6">
    <property type="entry name" value="RIBOFLAVIN KINASE"/>
    <property type="match status" value="1"/>
</dbReference>
<organism evidence="17 18">
    <name type="scientific">Rhodothermus profundi</name>
    <dbReference type="NCBI Taxonomy" id="633813"/>
    <lineage>
        <taxon>Bacteria</taxon>
        <taxon>Pseudomonadati</taxon>
        <taxon>Rhodothermota</taxon>
        <taxon>Rhodothermia</taxon>
        <taxon>Rhodothermales</taxon>
        <taxon>Rhodothermaceae</taxon>
        <taxon>Rhodothermus</taxon>
    </lineage>
</organism>
<keyword evidence="5 15" id="KW-0288">FMN</keyword>
<dbReference type="GO" id="GO:0003919">
    <property type="term" value="F:FMN adenylyltransferase activity"/>
    <property type="evidence" value="ECO:0007669"/>
    <property type="project" value="UniProtKB-UniRule"/>
</dbReference>
<dbReference type="InterPro" id="IPR015864">
    <property type="entry name" value="FAD_synthase"/>
</dbReference>
<gene>
    <name evidence="17" type="ORF">SAMN04488087_1119</name>
</gene>
<dbReference type="FunFam" id="2.40.30.30:FF:000003">
    <property type="entry name" value="Riboflavin biosynthesis protein"/>
    <property type="match status" value="1"/>
</dbReference>
<dbReference type="NCBIfam" id="TIGR00083">
    <property type="entry name" value="ribF"/>
    <property type="match status" value="1"/>
</dbReference>
<dbReference type="GO" id="GO:0009398">
    <property type="term" value="P:FMN biosynthetic process"/>
    <property type="evidence" value="ECO:0007669"/>
    <property type="project" value="UniProtKB-UniRule"/>
</dbReference>
<keyword evidence="4 15" id="KW-0285">Flavoprotein</keyword>
<comment type="catalytic activity">
    <reaction evidence="14 15">
        <text>FMN + ATP + H(+) = FAD + diphosphate</text>
        <dbReference type="Rhea" id="RHEA:17237"/>
        <dbReference type="ChEBI" id="CHEBI:15378"/>
        <dbReference type="ChEBI" id="CHEBI:30616"/>
        <dbReference type="ChEBI" id="CHEBI:33019"/>
        <dbReference type="ChEBI" id="CHEBI:57692"/>
        <dbReference type="ChEBI" id="CHEBI:58210"/>
        <dbReference type="EC" id="2.7.7.2"/>
    </reaction>
</comment>
<sequence>MRFERGLEQVVHDARSVVTVGTFDGVHRGHQAVLQFLMARARERNGISTVLSFDPHPREVLRGEPVPLLTTVEERAALMAELGIERLIVLPFTSALASMPARQFVEEILVRHIGLQAICVGYDHTFGRNREGNVALLQELGPRYGFEVDVIPPQVVEDRTVSSTLIRTVLMEHGDVRLASELLGRPYMLQATVVRGEGRGRTLGFPTANLQLTHPRKVVPRNGVYAVRVWLPDAELPRGGMMNIGVRPTFAGGQRTLEVHVLDFEGDLYGQLLRVDFIERLRDEQRFPSVAALREQLFRDRQRCMEVLEASA</sequence>
<comment type="pathway">
    <text evidence="3 15">Cofactor biosynthesis; FMN biosynthesis; FMN from riboflavin (ATP route): step 1/1.</text>
</comment>
<evidence type="ECO:0000313" key="18">
    <source>
        <dbReference type="Proteomes" id="UP000185812"/>
    </source>
</evidence>
<evidence type="ECO:0000256" key="15">
    <source>
        <dbReference type="PIRNR" id="PIRNR004491"/>
    </source>
</evidence>
<dbReference type="FunFam" id="3.40.50.620:FF:000021">
    <property type="entry name" value="Riboflavin biosynthesis protein"/>
    <property type="match status" value="1"/>
</dbReference>
<feature type="domain" description="Riboflavin kinase" evidence="16">
    <location>
        <begin position="182"/>
        <end position="309"/>
    </location>
</feature>
<dbReference type="PANTHER" id="PTHR22749">
    <property type="entry name" value="RIBOFLAVIN KINASE/FMN ADENYLYLTRANSFERASE"/>
    <property type="match status" value="1"/>
</dbReference>
<evidence type="ECO:0000256" key="1">
    <source>
        <dbReference type="ARBA" id="ARBA00002121"/>
    </source>
</evidence>
<dbReference type="Pfam" id="PF06574">
    <property type="entry name" value="FAD_syn"/>
    <property type="match status" value="1"/>
</dbReference>
<keyword evidence="7 15" id="KW-0548">Nucleotidyltransferase</keyword>
<comment type="similarity">
    <text evidence="15">Belongs to the ribF family.</text>
</comment>
<dbReference type="InterPro" id="IPR014729">
    <property type="entry name" value="Rossmann-like_a/b/a_fold"/>
</dbReference>
<dbReference type="STRING" id="633813.SAMN04488087_1119"/>
<evidence type="ECO:0000256" key="10">
    <source>
        <dbReference type="ARBA" id="ARBA00022827"/>
    </source>
</evidence>
<dbReference type="EC" id="2.7.1.26" evidence="15"/>
<dbReference type="GO" id="GO:0005524">
    <property type="term" value="F:ATP binding"/>
    <property type="evidence" value="ECO:0007669"/>
    <property type="project" value="UniProtKB-UniRule"/>
</dbReference>
<dbReference type="Pfam" id="PF01687">
    <property type="entry name" value="Flavokinase"/>
    <property type="match status" value="1"/>
</dbReference>
<dbReference type="AlphaFoldDB" id="A0A1M6SJK9"/>
<evidence type="ECO:0000256" key="7">
    <source>
        <dbReference type="ARBA" id="ARBA00022695"/>
    </source>
</evidence>
<evidence type="ECO:0000256" key="9">
    <source>
        <dbReference type="ARBA" id="ARBA00022777"/>
    </source>
</evidence>
<dbReference type="GO" id="GO:0009231">
    <property type="term" value="P:riboflavin biosynthetic process"/>
    <property type="evidence" value="ECO:0007669"/>
    <property type="project" value="InterPro"/>
</dbReference>
<dbReference type="RefSeq" id="WP_072714985.1">
    <property type="nucleotide sequence ID" value="NZ_FRAU01000003.1"/>
</dbReference>
<dbReference type="PIRSF" id="PIRSF004491">
    <property type="entry name" value="FAD_Synth"/>
    <property type="match status" value="1"/>
</dbReference>
<dbReference type="CDD" id="cd02064">
    <property type="entry name" value="FAD_synthetase_N"/>
    <property type="match status" value="1"/>
</dbReference>
<dbReference type="InterPro" id="IPR023465">
    <property type="entry name" value="Riboflavin_kinase_dom_sf"/>
</dbReference>
<keyword evidence="18" id="KW-1185">Reference proteome</keyword>
<evidence type="ECO:0000256" key="5">
    <source>
        <dbReference type="ARBA" id="ARBA00022643"/>
    </source>
</evidence>
<dbReference type="OrthoDB" id="9803667at2"/>
<dbReference type="GO" id="GO:0008531">
    <property type="term" value="F:riboflavin kinase activity"/>
    <property type="evidence" value="ECO:0007669"/>
    <property type="project" value="UniProtKB-UniRule"/>
</dbReference>
<evidence type="ECO:0000256" key="4">
    <source>
        <dbReference type="ARBA" id="ARBA00022630"/>
    </source>
</evidence>
<dbReference type="NCBIfam" id="NF004162">
    <property type="entry name" value="PRK05627.1-5"/>
    <property type="match status" value="1"/>
</dbReference>
<protein>
    <recommendedName>
        <fullName evidence="15">Riboflavin biosynthesis protein</fullName>
    </recommendedName>
    <domain>
        <recommendedName>
            <fullName evidence="15">Riboflavin kinase</fullName>
            <ecNumber evidence="15">2.7.1.26</ecNumber>
        </recommendedName>
        <alternativeName>
            <fullName evidence="15">Flavokinase</fullName>
        </alternativeName>
    </domain>
    <domain>
        <recommendedName>
            <fullName evidence="15">FMN adenylyltransferase</fullName>
            <ecNumber evidence="15">2.7.7.2</ecNumber>
        </recommendedName>
        <alternativeName>
            <fullName evidence="15">FAD pyrophosphorylase</fullName>
        </alternativeName>
        <alternativeName>
            <fullName evidence="15">FAD synthase</fullName>
        </alternativeName>
    </domain>
</protein>
<evidence type="ECO:0000256" key="14">
    <source>
        <dbReference type="ARBA" id="ARBA00049494"/>
    </source>
</evidence>
<evidence type="ECO:0000256" key="11">
    <source>
        <dbReference type="ARBA" id="ARBA00022840"/>
    </source>
</evidence>
<dbReference type="EMBL" id="FRAU01000003">
    <property type="protein sequence ID" value="SHK44932.1"/>
    <property type="molecule type" value="Genomic_DNA"/>
</dbReference>
<dbReference type="InterPro" id="IPR015865">
    <property type="entry name" value="Riboflavin_kinase_bac/euk"/>
</dbReference>
<evidence type="ECO:0000256" key="8">
    <source>
        <dbReference type="ARBA" id="ARBA00022741"/>
    </source>
</evidence>
<dbReference type="SUPFAM" id="SSF82114">
    <property type="entry name" value="Riboflavin kinase-like"/>
    <property type="match status" value="1"/>
</dbReference>
<keyword evidence="10 15" id="KW-0274">FAD</keyword>
<dbReference type="Gene3D" id="3.40.50.620">
    <property type="entry name" value="HUPs"/>
    <property type="match status" value="1"/>
</dbReference>
<reference evidence="18" key="1">
    <citation type="submission" date="2016-11" db="EMBL/GenBank/DDBJ databases">
        <authorList>
            <person name="Varghese N."/>
            <person name="Submissions S."/>
        </authorList>
    </citation>
    <scope>NUCLEOTIDE SEQUENCE [LARGE SCALE GENOMIC DNA]</scope>
    <source>
        <strain evidence="18">DSM 22212</strain>
    </source>
</reference>
<dbReference type="NCBIfam" id="NF004160">
    <property type="entry name" value="PRK05627.1-3"/>
    <property type="match status" value="1"/>
</dbReference>
<evidence type="ECO:0000256" key="12">
    <source>
        <dbReference type="ARBA" id="ARBA00023268"/>
    </source>
</evidence>
<keyword evidence="9 15" id="KW-0418">Kinase</keyword>
<comment type="pathway">
    <text evidence="2 15">Cofactor biosynthesis; FAD biosynthesis; FAD from FMN: step 1/1.</text>
</comment>
<evidence type="ECO:0000256" key="6">
    <source>
        <dbReference type="ARBA" id="ARBA00022679"/>
    </source>
</evidence>
<dbReference type="Gene3D" id="2.40.30.30">
    <property type="entry name" value="Riboflavin kinase-like"/>
    <property type="match status" value="1"/>
</dbReference>
<dbReference type="EC" id="2.7.7.2" evidence="15"/>
<evidence type="ECO:0000256" key="13">
    <source>
        <dbReference type="ARBA" id="ARBA00047880"/>
    </source>
</evidence>
<dbReference type="SUPFAM" id="SSF52374">
    <property type="entry name" value="Nucleotidylyl transferase"/>
    <property type="match status" value="1"/>
</dbReference>
<proteinExistence type="inferred from homology"/>
<evidence type="ECO:0000256" key="2">
    <source>
        <dbReference type="ARBA" id="ARBA00004726"/>
    </source>
</evidence>
<keyword evidence="11 15" id="KW-0067">ATP-binding</keyword>
<dbReference type="UniPathway" id="UPA00276">
    <property type="reaction ID" value="UER00406"/>
</dbReference>
<dbReference type="InterPro" id="IPR002606">
    <property type="entry name" value="Riboflavin_kinase_bac"/>
</dbReference>
<dbReference type="SMART" id="SM00904">
    <property type="entry name" value="Flavokinase"/>
    <property type="match status" value="1"/>
</dbReference>
<accession>A0A1M6SJK9</accession>
<comment type="function">
    <text evidence="1">Catalyzes the phosphorylation of riboflavin to FMN followed by the adenylation of FMN to FAD.</text>
</comment>
<dbReference type="GO" id="GO:0006747">
    <property type="term" value="P:FAD biosynthetic process"/>
    <property type="evidence" value="ECO:0007669"/>
    <property type="project" value="UniProtKB-UniRule"/>
</dbReference>
<evidence type="ECO:0000256" key="3">
    <source>
        <dbReference type="ARBA" id="ARBA00005201"/>
    </source>
</evidence>
<comment type="catalytic activity">
    <reaction evidence="13 15">
        <text>riboflavin + ATP = FMN + ADP + H(+)</text>
        <dbReference type="Rhea" id="RHEA:14357"/>
        <dbReference type="ChEBI" id="CHEBI:15378"/>
        <dbReference type="ChEBI" id="CHEBI:30616"/>
        <dbReference type="ChEBI" id="CHEBI:57986"/>
        <dbReference type="ChEBI" id="CHEBI:58210"/>
        <dbReference type="ChEBI" id="CHEBI:456216"/>
        <dbReference type="EC" id="2.7.1.26"/>
    </reaction>
</comment>
<name>A0A1M6SJK9_9BACT</name>
<dbReference type="InterPro" id="IPR023468">
    <property type="entry name" value="Riboflavin_kinase"/>
</dbReference>